<evidence type="ECO:0000313" key="3">
    <source>
        <dbReference type="Proteomes" id="UP000179797"/>
    </source>
</evidence>
<evidence type="ECO:0000313" key="2">
    <source>
        <dbReference type="EMBL" id="OHX64732.1"/>
    </source>
</evidence>
<dbReference type="AlphaFoldDB" id="A0A1S1YUM7"/>
<dbReference type="EMBL" id="JRYR02000002">
    <property type="protein sequence ID" value="OHX64732.1"/>
    <property type="molecule type" value="Genomic_DNA"/>
</dbReference>
<comment type="caution">
    <text evidence="2">The sequence shown here is derived from an EMBL/GenBank/DDBJ whole genome shotgun (WGS) entry which is preliminary data.</text>
</comment>
<organism evidence="2 3">
    <name type="scientific">Flammeovirga pacifica</name>
    <dbReference type="NCBI Taxonomy" id="915059"/>
    <lineage>
        <taxon>Bacteria</taxon>
        <taxon>Pseudomonadati</taxon>
        <taxon>Bacteroidota</taxon>
        <taxon>Cytophagia</taxon>
        <taxon>Cytophagales</taxon>
        <taxon>Flammeovirgaceae</taxon>
        <taxon>Flammeovirga</taxon>
    </lineage>
</organism>
<reference evidence="2 3" key="1">
    <citation type="journal article" date="2012" name="Int. J. Syst. Evol. Microbiol.">
        <title>Flammeovirga pacifica sp. nov., isolated from deep-sea sediment.</title>
        <authorList>
            <person name="Xu H."/>
            <person name="Fu Y."/>
            <person name="Yang N."/>
            <person name="Ding Z."/>
            <person name="Lai Q."/>
            <person name="Zeng R."/>
        </authorList>
    </citation>
    <scope>NUCLEOTIDE SEQUENCE [LARGE SCALE GENOMIC DNA]</scope>
    <source>
        <strain evidence="3">DSM 24597 / LMG 26175 / WPAGA1</strain>
    </source>
</reference>
<dbReference type="Proteomes" id="UP000179797">
    <property type="component" value="Unassembled WGS sequence"/>
</dbReference>
<gene>
    <name evidence="2" type="ORF">NH26_24525</name>
</gene>
<evidence type="ECO:0000256" key="1">
    <source>
        <dbReference type="SAM" id="MobiDB-lite"/>
    </source>
</evidence>
<dbReference type="STRING" id="915059.NH26_24525"/>
<accession>A0A1S1YUM7</accession>
<name>A0A1S1YUM7_FLAPC</name>
<feature type="compositionally biased region" description="Basic and acidic residues" evidence="1">
    <location>
        <begin position="1"/>
        <end position="29"/>
    </location>
</feature>
<sequence length="460" mass="52942">MLNLDKFKKKEEEKHREGKTSLREKESSEKLTQVDFKSPGAFHIEPEYRELIRKQTEDEARNFEASIIEEGVREPILYWTHTLRDETGNARLVHTVVDGHHRCEAAIKLGLQYIPCKELKFNSHNDVRIWMLKNQLGRRNIGDAEKITIALQLTEFLGVEAKERKKKQVESFNNKTNTQAEKVQNEVLQEPKSEDELELEEFKQTLQLDTNGRINRAEEAAKIAGVSTKNVTKMKKIIEKGGEEIVKSVISGDTSIHKAWSDIRTLEKTEKDKSKGKSKPKKVNLTPKIIQSLVHNKELIDGIARVGFAFRNPNLEFNSIELNQVEANHINDFAIRFIEDKSEVKQAKNIDVVQFIKSAKEDIFPLIVGYQIVSTIDDLAYADTLETYTSFCHKFYIIVKDKLVDEAIQKVEKDQLKMGVVSVSETQEVKVVHESHYVELALENEYHMFREGLLHSTTQL</sequence>
<proteinExistence type="predicted"/>
<dbReference type="Gene3D" id="3.90.1530.10">
    <property type="entry name" value="Conserved hypothetical protein from pyrococcus furiosus pfu- 392566-001, ParB domain"/>
    <property type="match status" value="1"/>
</dbReference>
<protein>
    <recommendedName>
        <fullName evidence="4">ParB/Sulfiredoxin domain-containing protein</fullName>
    </recommendedName>
</protein>
<keyword evidence="3" id="KW-1185">Reference proteome</keyword>
<dbReference type="SUPFAM" id="SSF110849">
    <property type="entry name" value="ParB/Sulfiredoxin"/>
    <property type="match status" value="1"/>
</dbReference>
<dbReference type="InterPro" id="IPR036086">
    <property type="entry name" value="ParB/Sulfiredoxin_sf"/>
</dbReference>
<dbReference type="RefSeq" id="WP_044217376.1">
    <property type="nucleotide sequence ID" value="NZ_JRYR02000002.1"/>
</dbReference>
<evidence type="ECO:0008006" key="4">
    <source>
        <dbReference type="Google" id="ProtNLM"/>
    </source>
</evidence>
<feature type="region of interest" description="Disordered" evidence="1">
    <location>
        <begin position="1"/>
        <end position="30"/>
    </location>
</feature>
<dbReference type="OrthoDB" id="5944985at2"/>